<dbReference type="Gene3D" id="3.40.50.300">
    <property type="entry name" value="P-loop containing nucleotide triphosphate hydrolases"/>
    <property type="match status" value="1"/>
</dbReference>
<accession>A0ABQ3H9I6</accession>
<dbReference type="InterPro" id="IPR050093">
    <property type="entry name" value="ABC_SmlMolc_Importer"/>
</dbReference>
<dbReference type="SMART" id="SM00382">
    <property type="entry name" value="AAA"/>
    <property type="match status" value="1"/>
</dbReference>
<evidence type="ECO:0000256" key="4">
    <source>
        <dbReference type="ARBA" id="ARBA00022840"/>
    </source>
</evidence>
<dbReference type="Proteomes" id="UP000662678">
    <property type="component" value="Unassembled WGS sequence"/>
</dbReference>
<feature type="domain" description="ABC transporter" evidence="5">
    <location>
        <begin position="2"/>
        <end position="241"/>
    </location>
</feature>
<keyword evidence="2" id="KW-0472">Membrane</keyword>
<sequence>MLFDIDIRKTLQAGSRSFALNLQLQSSSQRIVIYGPSGAGKSLTLKAVAGLLRPEHGHIRLNGRTLFDQRAGVNLAPQARQVGYLFQDYALFPHLDVRQNIAFGLSRGWLNPRTGVRHDAVEYWLRAFGLETMAHQLPDELSGGQRQRVALARAIVARPRALLLDEPFAALDLSLRHTMRRELSDLQQHLQIPIVLITHDPQDVEIFGDHVFQLRDGRLDAQETAACHLPASEALACGNTTICR</sequence>
<gene>
    <name evidence="6" type="primary">modC</name>
    <name evidence="6" type="ORF">GCM10011419_13130</name>
</gene>
<dbReference type="InterPro" id="IPR027417">
    <property type="entry name" value="P-loop_NTPase"/>
</dbReference>
<dbReference type="GO" id="GO:0005524">
    <property type="term" value="F:ATP binding"/>
    <property type="evidence" value="ECO:0007669"/>
    <property type="project" value="UniProtKB-KW"/>
</dbReference>
<dbReference type="PROSITE" id="PS00211">
    <property type="entry name" value="ABC_TRANSPORTER_1"/>
    <property type="match status" value="1"/>
</dbReference>
<dbReference type="InterPro" id="IPR003593">
    <property type="entry name" value="AAA+_ATPase"/>
</dbReference>
<name>A0ABQ3H9I6_9NEIS</name>
<reference evidence="7" key="1">
    <citation type="journal article" date="2019" name="Int. J. Syst. Evol. Microbiol.">
        <title>The Global Catalogue of Microorganisms (GCM) 10K type strain sequencing project: providing services to taxonomists for standard genome sequencing and annotation.</title>
        <authorList>
            <consortium name="The Broad Institute Genomics Platform"/>
            <consortium name="The Broad Institute Genome Sequencing Center for Infectious Disease"/>
            <person name="Wu L."/>
            <person name="Ma J."/>
        </authorList>
    </citation>
    <scope>NUCLEOTIDE SEQUENCE [LARGE SCALE GENOMIC DNA]</scope>
    <source>
        <strain evidence="7">KCTC 23713</strain>
    </source>
</reference>
<dbReference type="SUPFAM" id="SSF52540">
    <property type="entry name" value="P-loop containing nucleoside triphosphate hydrolases"/>
    <property type="match status" value="1"/>
</dbReference>
<evidence type="ECO:0000256" key="2">
    <source>
        <dbReference type="ARBA" id="ARBA00022475"/>
    </source>
</evidence>
<evidence type="ECO:0000259" key="5">
    <source>
        <dbReference type="PROSITE" id="PS50893"/>
    </source>
</evidence>
<keyword evidence="4 6" id="KW-0067">ATP-binding</keyword>
<keyword evidence="2" id="KW-1003">Cell membrane</keyword>
<keyword evidence="7" id="KW-1185">Reference proteome</keyword>
<comment type="caution">
    <text evidence="6">The sequence shown here is derived from an EMBL/GenBank/DDBJ whole genome shotgun (WGS) entry which is preliminary data.</text>
</comment>
<evidence type="ECO:0000313" key="6">
    <source>
        <dbReference type="EMBL" id="GHD75467.1"/>
    </source>
</evidence>
<keyword evidence="3" id="KW-0547">Nucleotide-binding</keyword>
<evidence type="ECO:0000256" key="1">
    <source>
        <dbReference type="ARBA" id="ARBA00022448"/>
    </source>
</evidence>
<evidence type="ECO:0000313" key="7">
    <source>
        <dbReference type="Proteomes" id="UP000662678"/>
    </source>
</evidence>
<dbReference type="PANTHER" id="PTHR42781">
    <property type="entry name" value="SPERMIDINE/PUTRESCINE IMPORT ATP-BINDING PROTEIN POTA"/>
    <property type="match status" value="1"/>
</dbReference>
<dbReference type="RefSeq" id="WP_189352853.1">
    <property type="nucleotide sequence ID" value="NZ_BMYP01000013.1"/>
</dbReference>
<keyword evidence="1" id="KW-0813">Transport</keyword>
<dbReference type="Pfam" id="PF00005">
    <property type="entry name" value="ABC_tran"/>
    <property type="match status" value="1"/>
</dbReference>
<protein>
    <submittedName>
        <fullName evidence="6">ABC transporter ATP-binding protein</fullName>
    </submittedName>
</protein>
<evidence type="ECO:0000256" key="3">
    <source>
        <dbReference type="ARBA" id="ARBA00022741"/>
    </source>
</evidence>
<organism evidence="6 7">
    <name type="scientific">Vogesella fluminis</name>
    <dbReference type="NCBI Taxonomy" id="1069161"/>
    <lineage>
        <taxon>Bacteria</taxon>
        <taxon>Pseudomonadati</taxon>
        <taxon>Pseudomonadota</taxon>
        <taxon>Betaproteobacteria</taxon>
        <taxon>Neisseriales</taxon>
        <taxon>Chromobacteriaceae</taxon>
        <taxon>Vogesella</taxon>
    </lineage>
</organism>
<proteinExistence type="predicted"/>
<dbReference type="InterPro" id="IPR003439">
    <property type="entry name" value="ABC_transporter-like_ATP-bd"/>
</dbReference>
<dbReference type="EMBL" id="BMYP01000013">
    <property type="protein sequence ID" value="GHD75467.1"/>
    <property type="molecule type" value="Genomic_DNA"/>
</dbReference>
<dbReference type="PANTHER" id="PTHR42781:SF4">
    <property type="entry name" value="SPERMIDINE_PUTRESCINE IMPORT ATP-BINDING PROTEIN POTA"/>
    <property type="match status" value="1"/>
</dbReference>
<dbReference type="InterPro" id="IPR017871">
    <property type="entry name" value="ABC_transporter-like_CS"/>
</dbReference>
<dbReference type="PROSITE" id="PS50893">
    <property type="entry name" value="ABC_TRANSPORTER_2"/>
    <property type="match status" value="1"/>
</dbReference>